<dbReference type="InterPro" id="IPR044855">
    <property type="entry name" value="CoA-Trfase_III_dom3_sf"/>
</dbReference>
<dbReference type="Gene3D" id="3.30.1540.10">
    <property type="entry name" value="formyl-coa transferase, domain 3"/>
    <property type="match status" value="1"/>
</dbReference>
<organism evidence="2 3">
    <name type="scientific">Mycobacterium pinniadriaticum</name>
    <dbReference type="NCBI Taxonomy" id="2994102"/>
    <lineage>
        <taxon>Bacteria</taxon>
        <taxon>Bacillati</taxon>
        <taxon>Actinomycetota</taxon>
        <taxon>Actinomycetes</taxon>
        <taxon>Mycobacteriales</taxon>
        <taxon>Mycobacteriaceae</taxon>
        <taxon>Mycobacterium</taxon>
    </lineage>
</organism>
<reference evidence="2 3" key="1">
    <citation type="submission" date="2022-11" db="EMBL/GenBank/DDBJ databases">
        <title>Mycobacterium sp. nov.</title>
        <authorList>
            <person name="Papic B."/>
            <person name="Spicic S."/>
            <person name="Duvnjak S."/>
        </authorList>
    </citation>
    <scope>NUCLEOTIDE SEQUENCE [LARGE SCALE GENOMIC DNA]</scope>
    <source>
        <strain evidence="2 3">CVI_P4</strain>
    </source>
</reference>
<dbReference type="Pfam" id="PF02515">
    <property type="entry name" value="CoA_transf_3"/>
    <property type="match status" value="1"/>
</dbReference>
<evidence type="ECO:0000313" key="2">
    <source>
        <dbReference type="EMBL" id="MCX2940842.1"/>
    </source>
</evidence>
<evidence type="ECO:0000256" key="1">
    <source>
        <dbReference type="SAM" id="MobiDB-lite"/>
    </source>
</evidence>
<dbReference type="InterPro" id="IPR003673">
    <property type="entry name" value="CoA-Trfase_fam_III"/>
</dbReference>
<dbReference type="SUPFAM" id="SSF89796">
    <property type="entry name" value="CoA-transferase family III (CaiB/BaiF)"/>
    <property type="match status" value="1"/>
</dbReference>
<dbReference type="Proteomes" id="UP001300745">
    <property type="component" value="Unassembled WGS sequence"/>
</dbReference>
<feature type="region of interest" description="Disordered" evidence="1">
    <location>
        <begin position="339"/>
        <end position="364"/>
    </location>
</feature>
<evidence type="ECO:0000313" key="3">
    <source>
        <dbReference type="Proteomes" id="UP001300745"/>
    </source>
</evidence>
<comment type="caution">
    <text evidence="2">The sequence shown here is derived from an EMBL/GenBank/DDBJ whole genome shotgun (WGS) entry which is preliminary data.</text>
</comment>
<accession>A0ABT3SNC5</accession>
<keyword evidence="3" id="KW-1185">Reference proteome</keyword>
<dbReference type="InterPro" id="IPR050509">
    <property type="entry name" value="CoA-transferase_III"/>
</dbReference>
<proteinExistence type="predicted"/>
<gene>
    <name evidence="2" type="ORF">ORI27_29540</name>
</gene>
<sequence>MPFQPLKGIRVLDLSRLAAGALATKRLADLGADVVKIEDPRRGDYLRTIPPLVDGVGIMHRVLNRGKRSVTADLTTEAGVKTLSDLASRADVIVEVSRSTESTRAIDLAALHARRPQLVICTITGFGPGGPLSELPAHGMNMDAWAGILPVSNDHRGPAIASDISISVELGGVNAALAIASALVEARRTGRGEWIEISCWDAAVEADRVALAFQSDTGQTMPAVADLGPLYDVYITADNELVMFGAIEERFWVRFCEEVGRTDLIAKWSGTDVDFGSDDLASELVAIFASETAAVWEKRFVEWGIPASIVLSRSEVLKHPHTTARALVRRGPDGVRIASPIKRRHSSDRADSSSPAPGLGEDTDAVLAEWLG</sequence>
<dbReference type="Gene3D" id="3.40.50.10540">
    <property type="entry name" value="Crotonobetainyl-coa:carnitine coa-transferase, domain 1"/>
    <property type="match status" value="1"/>
</dbReference>
<dbReference type="PANTHER" id="PTHR48228:SF7">
    <property type="entry name" value="FATTY ACYL-COA TRANSFERASE RV3272-RELATED"/>
    <property type="match status" value="1"/>
</dbReference>
<protein>
    <submittedName>
        <fullName evidence="2">CaiB/BaiF CoA-transferase family protein</fullName>
    </submittedName>
</protein>
<dbReference type="RefSeq" id="WP_266000710.1">
    <property type="nucleotide sequence ID" value="NZ_JAPJDN010000049.1"/>
</dbReference>
<name>A0ABT3SNC5_9MYCO</name>
<dbReference type="PANTHER" id="PTHR48228">
    <property type="entry name" value="SUCCINYL-COA--D-CITRAMALATE COA-TRANSFERASE"/>
    <property type="match status" value="1"/>
</dbReference>
<dbReference type="EMBL" id="JAPJDO010000049">
    <property type="protein sequence ID" value="MCX2940842.1"/>
    <property type="molecule type" value="Genomic_DNA"/>
</dbReference>
<dbReference type="InterPro" id="IPR023606">
    <property type="entry name" value="CoA-Trfase_III_dom_1_sf"/>
</dbReference>